<accession>A0A2V4BMK8</accession>
<organism evidence="1 2">
    <name type="scientific">Prauserella muralis</name>
    <dbReference type="NCBI Taxonomy" id="588067"/>
    <lineage>
        <taxon>Bacteria</taxon>
        <taxon>Bacillati</taxon>
        <taxon>Actinomycetota</taxon>
        <taxon>Actinomycetes</taxon>
        <taxon>Pseudonocardiales</taxon>
        <taxon>Pseudonocardiaceae</taxon>
        <taxon>Prauserella</taxon>
    </lineage>
</organism>
<keyword evidence="2" id="KW-1185">Reference proteome</keyword>
<name>A0A2V4BMK8_9PSEU</name>
<proteinExistence type="predicted"/>
<evidence type="ECO:0000313" key="2">
    <source>
        <dbReference type="Proteomes" id="UP000249915"/>
    </source>
</evidence>
<dbReference type="EMBL" id="MASW01000001">
    <property type="protein sequence ID" value="PXY31883.1"/>
    <property type="molecule type" value="Genomic_DNA"/>
</dbReference>
<dbReference type="OrthoDB" id="8611574at2"/>
<dbReference type="InterPro" id="IPR013325">
    <property type="entry name" value="RNA_pol_sigma_r2"/>
</dbReference>
<dbReference type="Gene3D" id="1.10.1740.10">
    <property type="match status" value="1"/>
</dbReference>
<gene>
    <name evidence="1" type="ORF">BAY60_06015</name>
</gene>
<comment type="caution">
    <text evidence="1">The sequence shown here is derived from an EMBL/GenBank/DDBJ whole genome shotgun (WGS) entry which is preliminary data.</text>
</comment>
<dbReference type="AlphaFoldDB" id="A0A2V4BMK8"/>
<protein>
    <submittedName>
        <fullName evidence="1">Uncharacterized protein</fullName>
    </submittedName>
</protein>
<evidence type="ECO:0000313" key="1">
    <source>
        <dbReference type="EMBL" id="PXY31883.1"/>
    </source>
</evidence>
<dbReference type="Proteomes" id="UP000249915">
    <property type="component" value="Unassembled WGS sequence"/>
</dbReference>
<dbReference type="SUPFAM" id="SSF88946">
    <property type="entry name" value="Sigma2 domain of RNA polymerase sigma factors"/>
    <property type="match status" value="1"/>
</dbReference>
<dbReference type="GO" id="GO:0003700">
    <property type="term" value="F:DNA-binding transcription factor activity"/>
    <property type="evidence" value="ECO:0007669"/>
    <property type="project" value="InterPro"/>
</dbReference>
<dbReference type="RefSeq" id="WP_112279919.1">
    <property type="nucleotide sequence ID" value="NZ_MASW01000001.1"/>
</dbReference>
<dbReference type="GO" id="GO:0006352">
    <property type="term" value="P:DNA-templated transcription initiation"/>
    <property type="evidence" value="ECO:0007669"/>
    <property type="project" value="InterPro"/>
</dbReference>
<reference evidence="1 2" key="1">
    <citation type="submission" date="2016-07" db="EMBL/GenBank/DDBJ databases">
        <title>Draft genome sequence of Prauserella muralis DSM 45305, isolated from a mould-covered wall in an indoor environment.</title>
        <authorList>
            <person name="Ruckert C."/>
            <person name="Albersmeier A."/>
            <person name="Jiang C.-L."/>
            <person name="Jiang Y."/>
            <person name="Kalinowski J."/>
            <person name="Schneider O."/>
            <person name="Winkler A."/>
            <person name="Zotchev S.B."/>
        </authorList>
    </citation>
    <scope>NUCLEOTIDE SEQUENCE [LARGE SCALE GENOMIC DNA]</scope>
    <source>
        <strain evidence="1 2">DSM 45305</strain>
    </source>
</reference>
<sequence length="200" mass="20784">MSPPTDADLVLGVLAGDRDALAAVYDRYADPLHDLCWAALGDRRAATEACHDALVLAVHRLGRLRDPDQLWPWLAAAARDVLARQGRAMPGDAAGPVEFVPAPPGLRTQVLDHTALQGPPAGRSRRLSLALSIAVALLVAVGVLVWAARSGPPAPWAPGPGQHGPGLATTVEDDDAGSIVPPHRLTRHLPAGGDAPRTVG</sequence>